<accession>A0A369UXH4</accession>
<proteinExistence type="predicted"/>
<evidence type="ECO:0000259" key="1">
    <source>
        <dbReference type="Pfam" id="PF00561"/>
    </source>
</evidence>
<keyword evidence="2" id="KW-0378">Hydrolase</keyword>
<name>A0A369UXH4_9GAMM</name>
<dbReference type="RefSeq" id="WP_114844153.1">
    <property type="nucleotide sequence ID" value="NZ_JBHSPE010000001.1"/>
</dbReference>
<dbReference type="InterPro" id="IPR000073">
    <property type="entry name" value="AB_hydrolase_1"/>
</dbReference>
<dbReference type="SUPFAM" id="SSF53474">
    <property type="entry name" value="alpha/beta-Hydrolases"/>
    <property type="match status" value="1"/>
</dbReference>
<organism evidence="2 3">
    <name type="scientific">Dyella tabacisoli</name>
    <dbReference type="NCBI Taxonomy" id="2282381"/>
    <lineage>
        <taxon>Bacteria</taxon>
        <taxon>Pseudomonadati</taxon>
        <taxon>Pseudomonadota</taxon>
        <taxon>Gammaproteobacteria</taxon>
        <taxon>Lysobacterales</taxon>
        <taxon>Rhodanobacteraceae</taxon>
        <taxon>Dyella</taxon>
    </lineage>
</organism>
<dbReference type="Gene3D" id="3.40.50.1820">
    <property type="entry name" value="alpha/beta hydrolase"/>
    <property type="match status" value="1"/>
</dbReference>
<dbReference type="InterPro" id="IPR050266">
    <property type="entry name" value="AB_hydrolase_sf"/>
</dbReference>
<feature type="domain" description="AB hydrolase-1" evidence="1">
    <location>
        <begin position="32"/>
        <end position="270"/>
    </location>
</feature>
<dbReference type="Proteomes" id="UP000253782">
    <property type="component" value="Unassembled WGS sequence"/>
</dbReference>
<reference evidence="2 3" key="1">
    <citation type="submission" date="2018-07" db="EMBL/GenBank/DDBJ databases">
        <title>Dyella tabacisoli L4-6T, whole genome shotgun sequence.</title>
        <authorList>
            <person name="Zhou X.-K."/>
            <person name="Li W.-J."/>
            <person name="Duan Y.-Q."/>
        </authorList>
    </citation>
    <scope>NUCLEOTIDE SEQUENCE [LARGE SCALE GENOMIC DNA]</scope>
    <source>
        <strain evidence="2 3">L4-6</strain>
    </source>
</reference>
<sequence>MNGKDFFADQRYVETLSGNISYVEHGSGPVALFVHGVLLNGYLWRHQLAQLGGLRRCIAVDLLAHGNTEISATQDVSVTANAHMLAQFLDALKIDQVDLVGNDSGGGICQIFAALYPQRIRSLALTNCDTHDNWPPEAFKPFVAMVAAGGLPQTLHAMLADKSIYRSPQALGLAYEQPEAVADDTIETYLQPLTRSAQRTRDLERFVNAFDCRHTVDIEPQLGQVQAPTLIAWGTDDIYFDLKWSHWLEQTIPGTRRRVELKSARIFFPEERSDEFNQELKAHWAGNYAAASN</sequence>
<evidence type="ECO:0000313" key="2">
    <source>
        <dbReference type="EMBL" id="RDD83039.1"/>
    </source>
</evidence>
<dbReference type="GO" id="GO:0016787">
    <property type="term" value="F:hydrolase activity"/>
    <property type="evidence" value="ECO:0007669"/>
    <property type="project" value="UniProtKB-KW"/>
</dbReference>
<comment type="caution">
    <text evidence="2">The sequence shown here is derived from an EMBL/GenBank/DDBJ whole genome shotgun (WGS) entry which is preliminary data.</text>
</comment>
<dbReference type="InterPro" id="IPR029058">
    <property type="entry name" value="AB_hydrolase_fold"/>
</dbReference>
<evidence type="ECO:0000313" key="3">
    <source>
        <dbReference type="Proteomes" id="UP000253782"/>
    </source>
</evidence>
<dbReference type="PRINTS" id="PR00111">
    <property type="entry name" value="ABHYDROLASE"/>
</dbReference>
<protein>
    <submittedName>
        <fullName evidence="2">Alpha/beta hydrolase</fullName>
    </submittedName>
</protein>
<dbReference type="Pfam" id="PF00561">
    <property type="entry name" value="Abhydrolase_1"/>
    <property type="match status" value="1"/>
</dbReference>
<gene>
    <name evidence="2" type="ORF">DVJ77_04095</name>
</gene>
<dbReference type="EMBL" id="QQAH01000002">
    <property type="protein sequence ID" value="RDD83039.1"/>
    <property type="molecule type" value="Genomic_DNA"/>
</dbReference>
<dbReference type="OrthoDB" id="9780765at2"/>
<dbReference type="PANTHER" id="PTHR43798">
    <property type="entry name" value="MONOACYLGLYCEROL LIPASE"/>
    <property type="match status" value="1"/>
</dbReference>
<dbReference type="AlphaFoldDB" id="A0A369UXH4"/>
<keyword evidence="3" id="KW-1185">Reference proteome</keyword>